<evidence type="ECO:0000256" key="1">
    <source>
        <dbReference type="ARBA" id="ARBA00008779"/>
    </source>
</evidence>
<keyword evidence="7" id="KW-0808">Transferase</keyword>
<evidence type="ECO:0000256" key="4">
    <source>
        <dbReference type="ARBA" id="ARBA00022837"/>
    </source>
</evidence>
<feature type="domain" description="Sulfatase N-terminal" evidence="6">
    <location>
        <begin position="9"/>
        <end position="341"/>
    </location>
</feature>
<keyword evidence="8" id="KW-1185">Reference proteome</keyword>
<keyword evidence="2" id="KW-0479">Metal-binding</keyword>
<dbReference type="GO" id="GO:0004065">
    <property type="term" value="F:arylsulfatase activity"/>
    <property type="evidence" value="ECO:0007669"/>
    <property type="project" value="TreeGrafter"/>
</dbReference>
<dbReference type="Pfam" id="PF00884">
    <property type="entry name" value="Sulfatase"/>
    <property type="match status" value="1"/>
</dbReference>
<dbReference type="CDD" id="cd16149">
    <property type="entry name" value="sulfatase_like"/>
    <property type="match status" value="1"/>
</dbReference>
<dbReference type="EMBL" id="VSFG01000009">
    <property type="protein sequence ID" value="TYB41885.1"/>
    <property type="molecule type" value="Genomic_DNA"/>
</dbReference>
<reference evidence="7 8" key="1">
    <citation type="submission" date="2019-08" db="EMBL/GenBank/DDBJ databases">
        <title>Actinomadura sp. nov. CYP1-5 isolated from mountain soil.</title>
        <authorList>
            <person name="Songsumanus A."/>
            <person name="Kuncharoen N."/>
            <person name="Kudo T."/>
            <person name="Yuki M."/>
            <person name="Igarashi Y."/>
            <person name="Tanasupawat S."/>
        </authorList>
    </citation>
    <scope>NUCLEOTIDE SEQUENCE [LARGE SCALE GENOMIC DNA]</scope>
    <source>
        <strain evidence="7 8">JCM 14158</strain>
    </source>
</reference>
<dbReference type="PANTHER" id="PTHR42693">
    <property type="entry name" value="ARYLSULFATASE FAMILY MEMBER"/>
    <property type="match status" value="1"/>
</dbReference>
<comment type="caution">
    <text evidence="7">The sequence shown here is derived from an EMBL/GenBank/DDBJ whole genome shotgun (WGS) entry which is preliminary data.</text>
</comment>
<gene>
    <name evidence="7" type="ORF">FXF69_33695</name>
</gene>
<evidence type="ECO:0000256" key="2">
    <source>
        <dbReference type="ARBA" id="ARBA00022723"/>
    </source>
</evidence>
<organism evidence="7 8">
    <name type="scientific">Actinomadura chibensis</name>
    <dbReference type="NCBI Taxonomy" id="392828"/>
    <lineage>
        <taxon>Bacteria</taxon>
        <taxon>Bacillati</taxon>
        <taxon>Actinomycetota</taxon>
        <taxon>Actinomycetes</taxon>
        <taxon>Streptosporangiales</taxon>
        <taxon>Thermomonosporaceae</taxon>
        <taxon>Actinomadura</taxon>
    </lineage>
</organism>
<keyword evidence="4" id="KW-0106">Calcium</keyword>
<evidence type="ECO:0000256" key="3">
    <source>
        <dbReference type="ARBA" id="ARBA00022801"/>
    </source>
</evidence>
<dbReference type="Proteomes" id="UP000323380">
    <property type="component" value="Unassembled WGS sequence"/>
</dbReference>
<dbReference type="GO" id="GO:0046872">
    <property type="term" value="F:metal ion binding"/>
    <property type="evidence" value="ECO:0007669"/>
    <property type="project" value="UniProtKB-KW"/>
</dbReference>
<keyword evidence="3 7" id="KW-0378">Hydrolase</keyword>
<evidence type="ECO:0000256" key="5">
    <source>
        <dbReference type="SAM" id="MobiDB-lite"/>
    </source>
</evidence>
<accession>A0A5D0NCF6</accession>
<comment type="similarity">
    <text evidence="1">Belongs to the sulfatase family.</text>
</comment>
<proteinExistence type="inferred from homology"/>
<dbReference type="PROSITE" id="PS00523">
    <property type="entry name" value="SULFATASE_1"/>
    <property type="match status" value="1"/>
</dbReference>
<sequence length="481" mass="52043">MASRDPSRPNVLLILSDDQGPWALGCAGNDEVRTPHLDALAASGVRLARFFCVSPVCSPARASLFTGEIPSQHGVHDWISRRHTGRDGRDFVAGRRLFTDDLHEAGYRLGMIGKWHLGANDRPRPGFTRWLAHESGGGPYRGAVLYDQGERVQASGYLTDVLTAQARAFLADEAGREEPFYLSLHYTAPHKPWKGHHPRRFEALYDDCAFDSCPQGPPHPWQPVDRDGTPVGGEPDARAALVGYFAAVSAMDEGIGQVMATLSELGLTGSTLVFFSSDNGFNCGHHGIWGKGNGTFPQNMYDSSVMVPAIVSQPGRVPGGRVSEALLSAYDVRPTLLELLGLPADADAGHRPGRSFTDVLAGSEAAGRSPVVVYDEYGPVRMIRTDAWKYVHRYPHGPHELYDLAADPGEARNLIGEPEAAGIRVELARRLDAWFSRYVIPGVDGSRLPVNGNGQLAPVRPGTGLDAFEPPSDPVRGSDTT</sequence>
<evidence type="ECO:0000313" key="8">
    <source>
        <dbReference type="Proteomes" id="UP000323380"/>
    </source>
</evidence>
<dbReference type="SUPFAM" id="SSF53649">
    <property type="entry name" value="Alkaline phosphatase-like"/>
    <property type="match status" value="1"/>
</dbReference>
<dbReference type="InterPro" id="IPR000917">
    <property type="entry name" value="Sulfatase_N"/>
</dbReference>
<dbReference type="STRING" id="1220554.GCA_001552135_01078"/>
<protein>
    <submittedName>
        <fullName evidence="7">Sulfatase-like hydrolase/transferase</fullName>
    </submittedName>
</protein>
<evidence type="ECO:0000259" key="6">
    <source>
        <dbReference type="Pfam" id="PF00884"/>
    </source>
</evidence>
<dbReference type="PANTHER" id="PTHR42693:SF53">
    <property type="entry name" value="ENDO-4-O-SULFATASE"/>
    <property type="match status" value="1"/>
</dbReference>
<dbReference type="GO" id="GO:0016740">
    <property type="term" value="F:transferase activity"/>
    <property type="evidence" value="ECO:0007669"/>
    <property type="project" value="UniProtKB-KW"/>
</dbReference>
<name>A0A5D0NCF6_9ACTN</name>
<evidence type="ECO:0000313" key="7">
    <source>
        <dbReference type="EMBL" id="TYB41885.1"/>
    </source>
</evidence>
<feature type="region of interest" description="Disordered" evidence="5">
    <location>
        <begin position="450"/>
        <end position="481"/>
    </location>
</feature>
<dbReference type="RefSeq" id="WP_067885979.1">
    <property type="nucleotide sequence ID" value="NZ_VSFG01000009.1"/>
</dbReference>
<dbReference type="InterPro" id="IPR050738">
    <property type="entry name" value="Sulfatase"/>
</dbReference>
<dbReference type="Gene3D" id="3.40.720.10">
    <property type="entry name" value="Alkaline Phosphatase, subunit A"/>
    <property type="match status" value="1"/>
</dbReference>
<dbReference type="AlphaFoldDB" id="A0A5D0NCF6"/>
<dbReference type="InterPro" id="IPR024607">
    <property type="entry name" value="Sulfatase_CS"/>
</dbReference>
<dbReference type="InterPro" id="IPR017850">
    <property type="entry name" value="Alkaline_phosphatase_core_sf"/>
</dbReference>